<organism evidence="5">
    <name type="scientific">hydrothermal vent metagenome</name>
    <dbReference type="NCBI Taxonomy" id="652676"/>
    <lineage>
        <taxon>unclassified sequences</taxon>
        <taxon>metagenomes</taxon>
        <taxon>ecological metagenomes</taxon>
    </lineage>
</organism>
<dbReference type="Gene3D" id="2.40.170.20">
    <property type="entry name" value="TonB-dependent receptor, beta-barrel domain"/>
    <property type="match status" value="1"/>
</dbReference>
<name>A0A3B0TM47_9ZZZZ</name>
<evidence type="ECO:0000259" key="4">
    <source>
        <dbReference type="Pfam" id="PF00593"/>
    </source>
</evidence>
<accession>A0A3B0TM47</accession>
<evidence type="ECO:0000256" key="3">
    <source>
        <dbReference type="ARBA" id="ARBA00023237"/>
    </source>
</evidence>
<protein>
    <submittedName>
        <fullName evidence="5">Outer membrane TonB-dependent transporter, utilization system for glycans and polysaccharides (PUL), SusC family</fullName>
    </submittedName>
</protein>
<dbReference type="GO" id="GO:0009279">
    <property type="term" value="C:cell outer membrane"/>
    <property type="evidence" value="ECO:0007669"/>
    <property type="project" value="UniProtKB-SubCell"/>
</dbReference>
<feature type="non-terminal residue" evidence="5">
    <location>
        <position position="1"/>
    </location>
</feature>
<gene>
    <name evidence="5" type="ORF">MNBD_BACTEROID01-1815</name>
</gene>
<proteinExistence type="predicted"/>
<evidence type="ECO:0000313" key="5">
    <source>
        <dbReference type="EMBL" id="VAW19735.1"/>
    </source>
</evidence>
<comment type="subcellular location">
    <subcellularLocation>
        <location evidence="1">Cell outer membrane</location>
    </subcellularLocation>
</comment>
<keyword evidence="2" id="KW-0472">Membrane</keyword>
<reference evidence="5" key="1">
    <citation type="submission" date="2018-06" db="EMBL/GenBank/DDBJ databases">
        <authorList>
            <person name="Zhirakovskaya E."/>
        </authorList>
    </citation>
    <scope>NUCLEOTIDE SEQUENCE</scope>
</reference>
<dbReference type="EMBL" id="UOEP01000105">
    <property type="protein sequence ID" value="VAW19735.1"/>
    <property type="molecule type" value="Genomic_DNA"/>
</dbReference>
<dbReference type="SUPFAM" id="SSF56935">
    <property type="entry name" value="Porins"/>
    <property type="match status" value="1"/>
</dbReference>
<dbReference type="AlphaFoldDB" id="A0A3B0TM47"/>
<evidence type="ECO:0000256" key="2">
    <source>
        <dbReference type="ARBA" id="ARBA00023136"/>
    </source>
</evidence>
<evidence type="ECO:0000256" key="1">
    <source>
        <dbReference type="ARBA" id="ARBA00004442"/>
    </source>
</evidence>
<keyword evidence="3" id="KW-0998">Cell outer membrane</keyword>
<dbReference type="InterPro" id="IPR000531">
    <property type="entry name" value="Beta-barrel_TonB"/>
</dbReference>
<dbReference type="Pfam" id="PF00593">
    <property type="entry name" value="TonB_dep_Rec_b-barrel"/>
    <property type="match status" value="1"/>
</dbReference>
<dbReference type="InterPro" id="IPR036942">
    <property type="entry name" value="Beta-barrel_TonB_sf"/>
</dbReference>
<feature type="domain" description="TonB-dependent receptor-like beta-barrel" evidence="4">
    <location>
        <begin position="15"/>
        <end position="230"/>
    </location>
</feature>
<sequence length="488" mass="54940">SCDISIGFNQLNKRMENEYYLSRFAESPYNGIFDTLRSNQSIYEQKIQSLYLAAQLGFKDYLFLDFLGRKEKGENLKNNESSFFSPSAGVSLILTDAFNINSNILNYWKLRASYTKSIIRKGLQHILPISTAENKDIFIESWEMGSKVILLKNRLSFDITYYKSIPTNLAIHLGVNSNSGYSTFVKYDGKIENEGMEISLNLSPISSPKGFNWDINANYSHNYSKVVELTPDVESLAIPSDIISNRIEIRSGLPYGNIVGYAYRKNSDGQRIVNKNGSYERESKPTILGNTNPDWIGGLNNTLSYKGFSLNFLIDFVQGGELSSTTKYQMTALGTAKFTEEGRRTQDTDDDGNQLPYVGVLPGVVEIKDSEGNVVGYSPNTNAVSGQDYWAQRAWNNIGEEFILDASYIMLREIMLSYNFQPSVLKRTPFKYLTINLFGRNLWYIKEQMEGLGISPESAPNTSAWAQGLEVFSLPPTRTFGASINVSF</sequence>